<dbReference type="EMBL" id="FTPK01000001">
    <property type="protein sequence ID" value="SIT65566.1"/>
    <property type="molecule type" value="Genomic_DNA"/>
</dbReference>
<feature type="transmembrane region" description="Helical" evidence="2">
    <location>
        <begin position="46"/>
        <end position="63"/>
    </location>
</feature>
<dbReference type="OrthoDB" id="7345733at2"/>
<evidence type="ECO:0000313" key="4">
    <source>
        <dbReference type="EMBL" id="SIT65566.1"/>
    </source>
</evidence>
<dbReference type="RefSeq" id="WP_076753864.1">
    <property type="nucleotide sequence ID" value="NZ_CP023018.1"/>
</dbReference>
<keyword evidence="2" id="KW-1133">Transmembrane helix</keyword>
<feature type="transmembrane region" description="Helical" evidence="2">
    <location>
        <begin position="69"/>
        <end position="97"/>
    </location>
</feature>
<keyword evidence="2" id="KW-0812">Transmembrane</keyword>
<evidence type="ECO:0000313" key="5">
    <source>
        <dbReference type="Proteomes" id="UP000223759"/>
    </source>
</evidence>
<feature type="compositionally biased region" description="Polar residues" evidence="1">
    <location>
        <begin position="197"/>
        <end position="215"/>
    </location>
</feature>
<protein>
    <submittedName>
        <fullName evidence="4">PH domain-containing protein</fullName>
    </submittedName>
</protein>
<dbReference type="Proteomes" id="UP000223759">
    <property type="component" value="Unassembled WGS sequence"/>
</dbReference>
<organism evidence="4 5">
    <name type="scientific">Ectothiorhodosinus mongolicus</name>
    <dbReference type="NCBI Taxonomy" id="233100"/>
    <lineage>
        <taxon>Bacteria</taxon>
        <taxon>Pseudomonadati</taxon>
        <taxon>Pseudomonadota</taxon>
        <taxon>Gammaproteobacteria</taxon>
        <taxon>Chromatiales</taxon>
        <taxon>Ectothiorhodospiraceae</taxon>
        <taxon>Ectothiorhodosinus</taxon>
    </lineage>
</organism>
<proteinExistence type="predicted"/>
<feature type="transmembrane region" description="Helical" evidence="2">
    <location>
        <begin position="109"/>
        <end position="128"/>
    </location>
</feature>
<keyword evidence="5" id="KW-1185">Reference proteome</keyword>
<evidence type="ECO:0000259" key="3">
    <source>
        <dbReference type="Pfam" id="PF03703"/>
    </source>
</evidence>
<evidence type="ECO:0000256" key="2">
    <source>
        <dbReference type="SAM" id="Phobius"/>
    </source>
</evidence>
<dbReference type="InterPro" id="IPR054839">
    <property type="entry name" value="puhB_PGC"/>
</dbReference>
<dbReference type="NCBIfam" id="NF040894">
    <property type="entry name" value="puhB_PGC"/>
    <property type="match status" value="1"/>
</dbReference>
<gene>
    <name evidence="4" type="ORF">SAMN05216526_0014</name>
</gene>
<dbReference type="Pfam" id="PF03703">
    <property type="entry name" value="bPH_2"/>
    <property type="match status" value="1"/>
</dbReference>
<dbReference type="AlphaFoldDB" id="A0A1R3VM03"/>
<evidence type="ECO:0000256" key="1">
    <source>
        <dbReference type="SAM" id="MobiDB-lite"/>
    </source>
</evidence>
<feature type="domain" description="YdbS-like PH" evidence="3">
    <location>
        <begin position="98"/>
        <end position="185"/>
    </location>
</feature>
<dbReference type="InterPro" id="IPR005182">
    <property type="entry name" value="YdbS-like_PH"/>
</dbReference>
<keyword evidence="2" id="KW-0472">Membrane</keyword>
<accession>A0A1R3VM03</accession>
<reference evidence="4 5" key="1">
    <citation type="submission" date="2017-01" db="EMBL/GenBank/DDBJ databases">
        <authorList>
            <person name="Mah S.A."/>
            <person name="Swanson W.J."/>
            <person name="Moy G.W."/>
            <person name="Vacquier V.D."/>
        </authorList>
    </citation>
    <scope>NUCLEOTIDE SEQUENCE [LARGE SCALE GENOMIC DNA]</scope>
    <source>
        <strain evidence="4 5">M9</strain>
    </source>
</reference>
<sequence length="215" mass="23744">MSHDDDHAVEPIRGLPELPPKGEFILWQGAPHWTTLALRAFHLRKVIVFLGLFLFLRGLTGFIETQTVFGALLSMGFVFMLSLTAIGLFMALAYATARATVYTITNQRVVIRFGVALQMTINLPFALIESASLKTYRDGTGDVPMKVDPEQRISYVVLWPHVRPWRWLNPQPMLRGIPNAQAVAEVLANAMAENAVQRGQSSQDPDQGTAATVGA</sequence>
<dbReference type="STRING" id="233100.SAMN05216526_0014"/>
<name>A0A1R3VM03_9GAMM</name>
<feature type="region of interest" description="Disordered" evidence="1">
    <location>
        <begin position="195"/>
        <end position="215"/>
    </location>
</feature>